<accession>A0A1C4ZY10</accession>
<dbReference type="Proteomes" id="UP000198551">
    <property type="component" value="Unassembled WGS sequence"/>
</dbReference>
<dbReference type="RefSeq" id="WP_091049230.1">
    <property type="nucleotide sequence ID" value="NZ_FMCV01000022.1"/>
</dbReference>
<feature type="region of interest" description="Disordered" evidence="1">
    <location>
        <begin position="124"/>
        <end position="161"/>
    </location>
</feature>
<proteinExistence type="predicted"/>
<feature type="chain" id="PRO_5008710720" description="Lipoprotein" evidence="2">
    <location>
        <begin position="20"/>
        <end position="314"/>
    </location>
</feature>
<gene>
    <name evidence="3" type="ORF">GA0070215_1226</name>
</gene>
<keyword evidence="4" id="KW-1185">Reference proteome</keyword>
<evidence type="ECO:0000256" key="2">
    <source>
        <dbReference type="SAM" id="SignalP"/>
    </source>
</evidence>
<feature type="compositionally biased region" description="Pro residues" evidence="1">
    <location>
        <begin position="129"/>
        <end position="147"/>
    </location>
</feature>
<keyword evidence="2" id="KW-0732">Signal</keyword>
<feature type="signal peptide" evidence="2">
    <location>
        <begin position="1"/>
        <end position="19"/>
    </location>
</feature>
<organism evidence="3 4">
    <name type="scientific">Micromonospora marina</name>
    <dbReference type="NCBI Taxonomy" id="307120"/>
    <lineage>
        <taxon>Bacteria</taxon>
        <taxon>Bacillati</taxon>
        <taxon>Actinomycetota</taxon>
        <taxon>Actinomycetes</taxon>
        <taxon>Micromonosporales</taxon>
        <taxon>Micromonosporaceae</taxon>
        <taxon>Micromonospora</taxon>
    </lineage>
</organism>
<reference evidence="4" key="1">
    <citation type="submission" date="2016-06" db="EMBL/GenBank/DDBJ databases">
        <authorList>
            <person name="Varghese N."/>
        </authorList>
    </citation>
    <scope>NUCLEOTIDE SEQUENCE [LARGE SCALE GENOMIC DNA]</scope>
    <source>
        <strain evidence="4">DSM 45555</strain>
    </source>
</reference>
<evidence type="ECO:0000256" key="1">
    <source>
        <dbReference type="SAM" id="MobiDB-lite"/>
    </source>
</evidence>
<dbReference type="PROSITE" id="PS51257">
    <property type="entry name" value="PROKAR_LIPOPROTEIN"/>
    <property type="match status" value="1"/>
</dbReference>
<dbReference type="EMBL" id="FMCV01000022">
    <property type="protein sequence ID" value="SCF37835.1"/>
    <property type="molecule type" value="Genomic_DNA"/>
</dbReference>
<name>A0A1C4ZY10_9ACTN</name>
<evidence type="ECO:0000313" key="3">
    <source>
        <dbReference type="EMBL" id="SCF37835.1"/>
    </source>
</evidence>
<evidence type="ECO:0000313" key="4">
    <source>
        <dbReference type="Proteomes" id="UP000198551"/>
    </source>
</evidence>
<dbReference type="AlphaFoldDB" id="A0A1C4ZY10"/>
<evidence type="ECO:0008006" key="5">
    <source>
        <dbReference type="Google" id="ProtNLM"/>
    </source>
</evidence>
<sequence>MRRVLALLGIPLLALSACATPGAGPGGTPPAGPDQRPVFTERAEEVAAGWRPGPGWRDGYVPLQDATVLTGDPGFTAETKTAFGAGWYRDQIPMPADVPPDGTIRFPDGTLRVPLVSAADAYARLDQGDPPPCDGRPAAPDPAPTGSPGPDDSVSTSVPTPCVPLTVTEVRLGSAPVWTSRGRAEVPAWLFTVDELAVPVARVAVAPRVTGRVPDGVVPGRPLPAGLVSAQQLRAVEGNRIDYLLGVGACDGPPTPMVLERPDVVVIGGAVVSPTGHCTAQLVLKPVSVTLAAPVGGRVVLDAGSGAPLTVRPG</sequence>
<protein>
    <recommendedName>
        <fullName evidence="5">Lipoprotein</fullName>
    </recommendedName>
</protein>